<accession>A0ABP0YSG6</accession>
<feature type="domain" description="KOW" evidence="5">
    <location>
        <begin position="63"/>
        <end position="90"/>
    </location>
</feature>
<keyword evidence="3 4" id="KW-0687">Ribonucleoprotein</keyword>
<evidence type="ECO:0000256" key="1">
    <source>
        <dbReference type="ARBA" id="ARBA00010618"/>
    </source>
</evidence>
<evidence type="ECO:0000256" key="3">
    <source>
        <dbReference type="ARBA" id="ARBA00023274"/>
    </source>
</evidence>
<dbReference type="EMBL" id="OZ021740">
    <property type="protein sequence ID" value="CAK9323474.1"/>
    <property type="molecule type" value="Genomic_DNA"/>
</dbReference>
<dbReference type="Pfam" id="PF00467">
    <property type="entry name" value="KOW"/>
    <property type="match status" value="1"/>
</dbReference>
<evidence type="ECO:0000256" key="4">
    <source>
        <dbReference type="RuleBase" id="RU003477"/>
    </source>
</evidence>
<dbReference type="InterPro" id="IPR057264">
    <property type="entry name" value="Ribosomal_uL24_C"/>
</dbReference>
<dbReference type="PROSITE" id="PS01108">
    <property type="entry name" value="RIBOSOMAL_L24"/>
    <property type="match status" value="1"/>
</dbReference>
<dbReference type="SMART" id="SM00739">
    <property type="entry name" value="KOW"/>
    <property type="match status" value="1"/>
</dbReference>
<dbReference type="NCBIfam" id="TIGR01079">
    <property type="entry name" value="rplX_bact"/>
    <property type="match status" value="1"/>
</dbReference>
<protein>
    <recommendedName>
        <fullName evidence="5">KOW domain-containing protein</fullName>
    </recommendedName>
</protein>
<dbReference type="CDD" id="cd06089">
    <property type="entry name" value="KOW_RPL26"/>
    <property type="match status" value="1"/>
</dbReference>
<evidence type="ECO:0000259" key="5">
    <source>
        <dbReference type="SMART" id="SM00739"/>
    </source>
</evidence>
<comment type="similarity">
    <text evidence="1 4">Belongs to the universal ribosomal protein uL24 family.</text>
</comment>
<keyword evidence="2 4" id="KW-0689">Ribosomal protein</keyword>
<dbReference type="Gene3D" id="2.30.30.30">
    <property type="match status" value="1"/>
</dbReference>
<dbReference type="InterPro" id="IPR005825">
    <property type="entry name" value="Ribosomal_uL24_CS"/>
</dbReference>
<dbReference type="InterPro" id="IPR008991">
    <property type="entry name" value="Translation_prot_SH3-like_sf"/>
</dbReference>
<evidence type="ECO:0000313" key="6">
    <source>
        <dbReference type="EMBL" id="CAK9323474.1"/>
    </source>
</evidence>
<gene>
    <name evidence="6" type="ORF">CITCOLO1_LOCUS15657</name>
</gene>
<dbReference type="HAMAP" id="MF_01326_B">
    <property type="entry name" value="Ribosomal_uL24_B"/>
    <property type="match status" value="1"/>
</dbReference>
<reference evidence="6 7" key="1">
    <citation type="submission" date="2024-03" db="EMBL/GenBank/DDBJ databases">
        <authorList>
            <person name="Gkanogiannis A."/>
            <person name="Becerra Lopez-Lavalle L."/>
        </authorList>
    </citation>
    <scope>NUCLEOTIDE SEQUENCE [LARGE SCALE GENOMIC DNA]</scope>
</reference>
<proteinExistence type="inferred from homology"/>
<sequence>MDQRRAVTLSSPPFAPSRSLSPSCWSPFAPVHARRRSWVSLDLNLTHLSQFAGAAEKLIRHWKVLRGDNVMIIRGKDKGETGVIKRVIRSQNRVIVEGKNLVKKHIKQGQGHEGGIFSIEAPLHVSNVQVVDPATGKPCKVGIRYLEDGSKVRVSRGIGASGSIIPRPEILKIRTTPRPSVAGPKDTPMDVVLEKTYDAKTGKGMPEL</sequence>
<dbReference type="PANTHER" id="PTHR12903">
    <property type="entry name" value="MITOCHONDRIAL RIBOSOMAL PROTEIN L24"/>
    <property type="match status" value="1"/>
</dbReference>
<dbReference type="SUPFAM" id="SSF50104">
    <property type="entry name" value="Translation proteins SH3-like domain"/>
    <property type="match status" value="1"/>
</dbReference>
<dbReference type="Pfam" id="PF17136">
    <property type="entry name" value="ribosomal_L24"/>
    <property type="match status" value="1"/>
</dbReference>
<name>A0ABP0YSG6_9ROSI</name>
<keyword evidence="7" id="KW-1185">Reference proteome</keyword>
<organism evidence="6 7">
    <name type="scientific">Citrullus colocynthis</name>
    <name type="common">colocynth</name>
    <dbReference type="NCBI Taxonomy" id="252529"/>
    <lineage>
        <taxon>Eukaryota</taxon>
        <taxon>Viridiplantae</taxon>
        <taxon>Streptophyta</taxon>
        <taxon>Embryophyta</taxon>
        <taxon>Tracheophyta</taxon>
        <taxon>Spermatophyta</taxon>
        <taxon>Magnoliopsida</taxon>
        <taxon>eudicotyledons</taxon>
        <taxon>Gunneridae</taxon>
        <taxon>Pentapetalae</taxon>
        <taxon>rosids</taxon>
        <taxon>fabids</taxon>
        <taxon>Cucurbitales</taxon>
        <taxon>Cucurbitaceae</taxon>
        <taxon>Benincaseae</taxon>
        <taxon>Citrullus</taxon>
    </lineage>
</organism>
<dbReference type="InterPro" id="IPR003256">
    <property type="entry name" value="Ribosomal_uL24"/>
</dbReference>
<evidence type="ECO:0000256" key="2">
    <source>
        <dbReference type="ARBA" id="ARBA00022980"/>
    </source>
</evidence>
<dbReference type="InterPro" id="IPR005824">
    <property type="entry name" value="KOW"/>
</dbReference>
<dbReference type="Proteomes" id="UP001642487">
    <property type="component" value="Chromosome 6"/>
</dbReference>
<evidence type="ECO:0000313" key="7">
    <source>
        <dbReference type="Proteomes" id="UP001642487"/>
    </source>
</evidence>
<dbReference type="InterPro" id="IPR014722">
    <property type="entry name" value="Rib_uL2_dom2"/>
</dbReference>
<dbReference type="InterPro" id="IPR041988">
    <property type="entry name" value="Ribosomal_uL24_KOW"/>
</dbReference>